<dbReference type="RefSeq" id="WP_242283177.1">
    <property type="nucleotide sequence ID" value="NZ_JAKKSL010000001.1"/>
</dbReference>
<gene>
    <name evidence="1" type="ORF">L3081_02345</name>
</gene>
<keyword evidence="2" id="KW-1185">Reference proteome</keyword>
<dbReference type="Proteomes" id="UP001139646">
    <property type="component" value="Unassembled WGS sequence"/>
</dbReference>
<dbReference type="EMBL" id="JAKKSL010000001">
    <property type="protein sequence ID" value="MCI2282446.1"/>
    <property type="molecule type" value="Genomic_DNA"/>
</dbReference>
<reference evidence="1" key="1">
    <citation type="submission" date="2022-01" db="EMBL/GenBank/DDBJ databases">
        <title>Colwellia maritima, isolated from seawater.</title>
        <authorList>
            <person name="Kristyanto S."/>
            <person name="Jung J."/>
            <person name="Jeon C.O."/>
        </authorList>
    </citation>
    <scope>NUCLEOTIDE SEQUENCE</scope>
    <source>
        <strain evidence="1">MSW7</strain>
    </source>
</reference>
<protein>
    <submittedName>
        <fullName evidence="1">Uncharacterized protein</fullName>
    </submittedName>
</protein>
<organism evidence="1 2">
    <name type="scientific">Colwellia maritima</name>
    <dbReference type="NCBI Taxonomy" id="2912588"/>
    <lineage>
        <taxon>Bacteria</taxon>
        <taxon>Pseudomonadati</taxon>
        <taxon>Pseudomonadota</taxon>
        <taxon>Gammaproteobacteria</taxon>
        <taxon>Alteromonadales</taxon>
        <taxon>Colwelliaceae</taxon>
        <taxon>Colwellia</taxon>
    </lineage>
</organism>
<accession>A0ABS9WYZ8</accession>
<proteinExistence type="predicted"/>
<comment type="caution">
    <text evidence="1">The sequence shown here is derived from an EMBL/GenBank/DDBJ whole genome shotgun (WGS) entry which is preliminary data.</text>
</comment>
<evidence type="ECO:0000313" key="2">
    <source>
        <dbReference type="Proteomes" id="UP001139646"/>
    </source>
</evidence>
<name>A0ABS9WYZ8_9GAMM</name>
<evidence type="ECO:0000313" key="1">
    <source>
        <dbReference type="EMBL" id="MCI2282446.1"/>
    </source>
</evidence>
<sequence>MRLNNGLRNRCKINCSNHCFIRRIFSICIKLFGAYFYKVRAEAKKSTKKSLYYLLEIRYFILTSLFDPEKATESYIEHYCNHLSIKGIKLTRQDFESNFIDLIRGHFENLISTLKTKAETDLVQPYEESLLELATINPVLSYSLKGREQLGKLLLQANSYSESLPENIDFPEGMEWMKNVVIDFSSKMSEQAIDESLSQLEGDIIALAKTCGRKTYKNTKELFKKRLMFNDKDSFSELDIYMDQVIEKMTEAYKLNMPKEEAPEVT</sequence>